<comment type="caution">
    <text evidence="2">Lacks conserved residue(s) required for the propagation of feature annotation.</text>
</comment>
<dbReference type="InterPro" id="IPR000859">
    <property type="entry name" value="CUB_dom"/>
</dbReference>
<proteinExistence type="predicted"/>
<dbReference type="Proteomes" id="UP000827092">
    <property type="component" value="Unassembled WGS sequence"/>
</dbReference>
<reference evidence="5 6" key="1">
    <citation type="journal article" date="2022" name="Nat. Ecol. Evol.">
        <title>A masculinizing supergene underlies an exaggerated male reproductive morph in a spider.</title>
        <authorList>
            <person name="Hendrickx F."/>
            <person name="De Corte Z."/>
            <person name="Sonet G."/>
            <person name="Van Belleghem S.M."/>
            <person name="Kostlbacher S."/>
            <person name="Vangestel C."/>
        </authorList>
    </citation>
    <scope>NUCLEOTIDE SEQUENCE [LARGE SCALE GENOMIC DNA]</scope>
    <source>
        <strain evidence="5">W744_W776</strain>
    </source>
</reference>
<dbReference type="SUPFAM" id="SSF49854">
    <property type="entry name" value="Spermadhesin, CUB domain"/>
    <property type="match status" value="1"/>
</dbReference>
<organism evidence="5 6">
    <name type="scientific">Oedothorax gibbosus</name>
    <dbReference type="NCBI Taxonomy" id="931172"/>
    <lineage>
        <taxon>Eukaryota</taxon>
        <taxon>Metazoa</taxon>
        <taxon>Ecdysozoa</taxon>
        <taxon>Arthropoda</taxon>
        <taxon>Chelicerata</taxon>
        <taxon>Arachnida</taxon>
        <taxon>Araneae</taxon>
        <taxon>Araneomorphae</taxon>
        <taxon>Entelegynae</taxon>
        <taxon>Araneoidea</taxon>
        <taxon>Linyphiidae</taxon>
        <taxon>Erigoninae</taxon>
        <taxon>Oedothorax</taxon>
    </lineage>
</organism>
<dbReference type="PROSITE" id="PS01180">
    <property type="entry name" value="CUB"/>
    <property type="match status" value="1"/>
</dbReference>
<gene>
    <name evidence="5" type="ORF">JTE90_028817</name>
</gene>
<evidence type="ECO:0000313" key="6">
    <source>
        <dbReference type="Proteomes" id="UP000827092"/>
    </source>
</evidence>
<keyword evidence="6" id="KW-1185">Reference proteome</keyword>
<comment type="caution">
    <text evidence="5">The sequence shown here is derived from an EMBL/GenBank/DDBJ whole genome shotgun (WGS) entry which is preliminary data.</text>
</comment>
<feature type="chain" id="PRO_5043484874" description="CUB domain-containing protein" evidence="3">
    <location>
        <begin position="22"/>
        <end position="445"/>
    </location>
</feature>
<protein>
    <recommendedName>
        <fullName evidence="4">CUB domain-containing protein</fullName>
    </recommendedName>
</protein>
<dbReference type="AlphaFoldDB" id="A0AAV6VYF5"/>
<dbReference type="InterPro" id="IPR058698">
    <property type="entry name" value="CUB_metazoa"/>
</dbReference>
<evidence type="ECO:0000256" key="2">
    <source>
        <dbReference type="PROSITE-ProRule" id="PRU00059"/>
    </source>
</evidence>
<dbReference type="PANTHER" id="PTHR33236:SF5">
    <property type="entry name" value="CUB DOMAIN-CONTAINING PROTEIN"/>
    <property type="match status" value="1"/>
</dbReference>
<dbReference type="Gene3D" id="2.60.120.290">
    <property type="entry name" value="Spermadhesin, CUB domain"/>
    <property type="match status" value="1"/>
</dbReference>
<evidence type="ECO:0000313" key="5">
    <source>
        <dbReference type="EMBL" id="KAG8201156.1"/>
    </source>
</evidence>
<dbReference type="Pfam" id="PF26080">
    <property type="entry name" value="CUB_animal"/>
    <property type="match status" value="1"/>
</dbReference>
<evidence type="ECO:0000259" key="4">
    <source>
        <dbReference type="PROSITE" id="PS01180"/>
    </source>
</evidence>
<sequence>MEVKRIFKICIIHILMSAIFALDAVQINDKSSGYISKNDTDNRLGRKTQFPIGLSSTSDFFKRRIDSSWNQTAERNPRLTILRLMSPLSNTDNCQSSSGLVGSCISAQDCIKRGGRGVETCAWGLGVCCVHMSSCDSTSNANVTYFTSPGYPNTWSSTSGVCTFTIKPKLFSSICQLRLDFEDFYITGPKAGICSTDILTVTGQDLNNIVPVICGTNTGQHMYVQVGSSTGPFRITVTTSRESEERKWRIRVTQIPCGSGALAPAHCLQYLTGAVGRFQSFNFGNIKSPEENTYFLNMNYAICIRKEASMCGATFTADSDFNVSALQSTLNCSSDYLSFGTSRQCGTIPKENLASIRLANTGPMIVTFVSDDKQTTGNTGTDDLSNLNKRTIKLYFLLFLANTGPMIVTFVSDDKQTTGNTGTGANVGDTGFSFKYTQFSCSSGM</sequence>
<keyword evidence="3" id="KW-0732">Signal</keyword>
<keyword evidence="1 2" id="KW-1015">Disulfide bond</keyword>
<accession>A0AAV6VYF5</accession>
<name>A0AAV6VYF5_9ARAC</name>
<evidence type="ECO:0000256" key="3">
    <source>
        <dbReference type="SAM" id="SignalP"/>
    </source>
</evidence>
<feature type="disulfide bond" evidence="2">
    <location>
        <begin position="135"/>
        <end position="162"/>
    </location>
</feature>
<feature type="signal peptide" evidence="3">
    <location>
        <begin position="1"/>
        <end position="21"/>
    </location>
</feature>
<feature type="domain" description="CUB" evidence="4">
    <location>
        <begin position="135"/>
        <end position="255"/>
    </location>
</feature>
<dbReference type="Pfam" id="PF00431">
    <property type="entry name" value="CUB"/>
    <property type="match status" value="1"/>
</dbReference>
<dbReference type="EMBL" id="JAFNEN010000008">
    <property type="protein sequence ID" value="KAG8201156.1"/>
    <property type="molecule type" value="Genomic_DNA"/>
</dbReference>
<dbReference type="PANTHER" id="PTHR33236">
    <property type="entry name" value="INTRAFLAGELLAR TRANSPORT PROTEIN 122 FAMILY PROTEIN-RELATED"/>
    <property type="match status" value="1"/>
</dbReference>
<evidence type="ECO:0000256" key="1">
    <source>
        <dbReference type="ARBA" id="ARBA00023157"/>
    </source>
</evidence>
<dbReference type="InterPro" id="IPR035914">
    <property type="entry name" value="Sperma_CUB_dom_sf"/>
</dbReference>